<dbReference type="Pfam" id="PF08282">
    <property type="entry name" value="Hydrolase_3"/>
    <property type="match status" value="1"/>
</dbReference>
<dbReference type="PANTHER" id="PTHR10000">
    <property type="entry name" value="PHOSPHOSERINE PHOSPHATASE"/>
    <property type="match status" value="1"/>
</dbReference>
<dbReference type="Gene3D" id="3.40.50.1000">
    <property type="entry name" value="HAD superfamily/HAD-like"/>
    <property type="match status" value="1"/>
</dbReference>
<dbReference type="EC" id="3.-.-.-" evidence="2"/>
<dbReference type="InterPro" id="IPR023214">
    <property type="entry name" value="HAD_sf"/>
</dbReference>
<accession>A0ABW5RTF6</accession>
<evidence type="ECO:0000256" key="1">
    <source>
        <dbReference type="SAM" id="Coils"/>
    </source>
</evidence>
<keyword evidence="3" id="KW-1185">Reference proteome</keyword>
<dbReference type="InterPro" id="IPR006379">
    <property type="entry name" value="HAD-SF_hydro_IIB"/>
</dbReference>
<dbReference type="EC" id="3.1.3.-" evidence="2"/>
<feature type="coiled-coil region" evidence="1">
    <location>
        <begin position="168"/>
        <end position="195"/>
    </location>
</feature>
<keyword evidence="1" id="KW-0175">Coiled coil</keyword>
<evidence type="ECO:0000313" key="2">
    <source>
        <dbReference type="EMBL" id="MFD2681968.1"/>
    </source>
</evidence>
<dbReference type="SUPFAM" id="SSF56784">
    <property type="entry name" value="HAD-like"/>
    <property type="match status" value="1"/>
</dbReference>
<evidence type="ECO:0000313" key="3">
    <source>
        <dbReference type="Proteomes" id="UP001597506"/>
    </source>
</evidence>
<dbReference type="InterPro" id="IPR000150">
    <property type="entry name" value="Cof"/>
</dbReference>
<reference evidence="3" key="1">
    <citation type="journal article" date="2019" name="Int. J. Syst. Evol. Microbiol.">
        <title>The Global Catalogue of Microorganisms (GCM) 10K type strain sequencing project: providing services to taxonomists for standard genome sequencing and annotation.</title>
        <authorList>
            <consortium name="The Broad Institute Genomics Platform"/>
            <consortium name="The Broad Institute Genome Sequencing Center for Infectious Disease"/>
            <person name="Wu L."/>
            <person name="Ma J."/>
        </authorList>
    </citation>
    <scope>NUCLEOTIDE SEQUENCE [LARGE SCALE GENOMIC DNA]</scope>
    <source>
        <strain evidence="3">KCTC 3913</strain>
    </source>
</reference>
<name>A0ABW5RTF6_9BACI</name>
<dbReference type="RefSeq" id="WP_377936604.1">
    <property type="nucleotide sequence ID" value="NZ_JBHUMF010000031.1"/>
</dbReference>
<dbReference type="Proteomes" id="UP001597506">
    <property type="component" value="Unassembled WGS sequence"/>
</dbReference>
<dbReference type="GO" id="GO:0016787">
    <property type="term" value="F:hydrolase activity"/>
    <property type="evidence" value="ECO:0007669"/>
    <property type="project" value="UniProtKB-KW"/>
</dbReference>
<dbReference type="NCBIfam" id="TIGR00099">
    <property type="entry name" value="Cof-subfamily"/>
    <property type="match status" value="1"/>
</dbReference>
<dbReference type="Gene3D" id="3.30.1240.10">
    <property type="match status" value="1"/>
</dbReference>
<dbReference type="PANTHER" id="PTHR10000:SF55">
    <property type="entry name" value="5-AMINO-6-(5-PHOSPHO-D-RIBITYLAMINO)URACIL PHOSPHATASE YCSE"/>
    <property type="match status" value="1"/>
</dbReference>
<dbReference type="PROSITE" id="PS01228">
    <property type="entry name" value="COF_1"/>
    <property type="match status" value="1"/>
</dbReference>
<dbReference type="InterPro" id="IPR036412">
    <property type="entry name" value="HAD-like_sf"/>
</dbReference>
<dbReference type="NCBIfam" id="TIGR01484">
    <property type="entry name" value="HAD-SF-IIB"/>
    <property type="match status" value="1"/>
</dbReference>
<gene>
    <name evidence="2" type="ORF">ACFSUL_14595</name>
</gene>
<dbReference type="EMBL" id="JBHUMF010000031">
    <property type="protein sequence ID" value="MFD2681968.1"/>
    <property type="molecule type" value="Genomic_DNA"/>
</dbReference>
<dbReference type="SFLD" id="SFLDG01140">
    <property type="entry name" value="C2.B:_Phosphomannomutase_and_P"/>
    <property type="match status" value="1"/>
</dbReference>
<organism evidence="2 3">
    <name type="scientific">Bacillus seohaeanensis</name>
    <dbReference type="NCBI Taxonomy" id="284580"/>
    <lineage>
        <taxon>Bacteria</taxon>
        <taxon>Bacillati</taxon>
        <taxon>Bacillota</taxon>
        <taxon>Bacilli</taxon>
        <taxon>Bacillales</taxon>
        <taxon>Bacillaceae</taxon>
        <taxon>Bacillus</taxon>
    </lineage>
</organism>
<comment type="caution">
    <text evidence="2">The sequence shown here is derived from an EMBL/GenBank/DDBJ whole genome shotgun (WGS) entry which is preliminary data.</text>
</comment>
<keyword evidence="2" id="KW-0378">Hydrolase</keyword>
<proteinExistence type="predicted"/>
<sequence length="295" mass="33939">MGFQPKAIFLDMDGTILNHQNRVSMRTKEIIDDLRNQGMFVFIATGRSVDEIEGIVPKGFQVDGVITSNGMAGYVGEDVVFEHSLSVELVETIIEKARENNVYYELFPYGTSRVTLKQDKQYMEDEIRDPKPDSVGDNEWLSRKQAIKEEIVWKDSIEESAFSKFYFFARKKESINSWKHELEKLKQEIDFTTSTSSEHNVEVMVANVNKATGIKQMLEHFHLSQEETLAIGDSNNDLQMFQFVQYAVAMKNAADPIKEVVDDITEFTCDEDGVYHYLKSKYSSTNKQDFIKETK</sequence>
<protein>
    <submittedName>
        <fullName evidence="2">HAD family hydrolase</fullName>
        <ecNumber evidence="2">3.-.-.-</ecNumber>
        <ecNumber evidence="2">3.1.3.-</ecNumber>
    </submittedName>
</protein>
<dbReference type="SFLD" id="SFLDS00003">
    <property type="entry name" value="Haloacid_Dehalogenase"/>
    <property type="match status" value="1"/>
</dbReference>